<comment type="similarity">
    <text evidence="1 2">Belongs to the anti-sigma-factor antagonist family.</text>
</comment>
<organism evidence="4">
    <name type="scientific">Moorella thermoacetica Y72</name>
    <dbReference type="NCBI Taxonomy" id="1325331"/>
    <lineage>
        <taxon>Bacteria</taxon>
        <taxon>Bacillati</taxon>
        <taxon>Bacillota</taxon>
        <taxon>Clostridia</taxon>
        <taxon>Neomoorellales</taxon>
        <taxon>Neomoorellaceae</taxon>
        <taxon>Neomoorella</taxon>
    </lineage>
</organism>
<dbReference type="Gene3D" id="3.30.750.24">
    <property type="entry name" value="STAS domain"/>
    <property type="match status" value="1"/>
</dbReference>
<dbReference type="NCBIfam" id="TIGR00377">
    <property type="entry name" value="ant_ant_sig"/>
    <property type="match status" value="1"/>
</dbReference>
<dbReference type="Proteomes" id="UP000063718">
    <property type="component" value="Unassembled WGS sequence"/>
</dbReference>
<dbReference type="AlphaFoldDB" id="A0A0S6UFE8"/>
<proteinExistence type="inferred from homology"/>
<sequence>MVMLTIEVTRVNDSRCLNLKGELDMETLPMLERMAEAREGEGRLIINLSGVSFIDSTGLRGLLTIQQEWAAKGGRVHFLNPCPEVAEVFRLVGLEELLQGTSGEMVEAGEN</sequence>
<protein>
    <recommendedName>
        <fullName evidence="2">Anti-sigma factor antagonist</fullName>
    </recommendedName>
</protein>
<evidence type="ECO:0000313" key="4">
    <source>
        <dbReference type="EMBL" id="GAF26080.1"/>
    </source>
</evidence>
<dbReference type="PROSITE" id="PS50801">
    <property type="entry name" value="STAS"/>
    <property type="match status" value="1"/>
</dbReference>
<dbReference type="CDD" id="cd07043">
    <property type="entry name" value="STAS_anti-anti-sigma_factors"/>
    <property type="match status" value="1"/>
</dbReference>
<dbReference type="GO" id="GO:0043856">
    <property type="term" value="F:anti-sigma factor antagonist activity"/>
    <property type="evidence" value="ECO:0007669"/>
    <property type="project" value="InterPro"/>
</dbReference>
<dbReference type="InterPro" id="IPR002645">
    <property type="entry name" value="STAS_dom"/>
</dbReference>
<evidence type="ECO:0000256" key="2">
    <source>
        <dbReference type="RuleBase" id="RU003749"/>
    </source>
</evidence>
<accession>A0A0S6UFE8</accession>
<dbReference type="EMBL" id="DF238840">
    <property type="protein sequence ID" value="GAF26080.1"/>
    <property type="molecule type" value="Genomic_DNA"/>
</dbReference>
<dbReference type="PANTHER" id="PTHR33495:SF2">
    <property type="entry name" value="ANTI-SIGMA FACTOR ANTAGONIST TM_1081-RELATED"/>
    <property type="match status" value="1"/>
</dbReference>
<dbReference type="SUPFAM" id="SSF52091">
    <property type="entry name" value="SpoIIaa-like"/>
    <property type="match status" value="1"/>
</dbReference>
<dbReference type="Pfam" id="PF01740">
    <property type="entry name" value="STAS"/>
    <property type="match status" value="1"/>
</dbReference>
<evidence type="ECO:0000256" key="1">
    <source>
        <dbReference type="ARBA" id="ARBA00009013"/>
    </source>
</evidence>
<reference evidence="4" key="1">
    <citation type="journal article" date="2014" name="Gene">
        <title>Genome-guided analysis of transformation efficiency and carbon dioxide assimilation by Moorella thermoacetica Y72.</title>
        <authorList>
            <person name="Tsukahara K."/>
            <person name="Kita A."/>
            <person name="Nakashimada Y."/>
            <person name="Hoshino T."/>
            <person name="Murakami K."/>
        </authorList>
    </citation>
    <scope>NUCLEOTIDE SEQUENCE [LARGE SCALE GENOMIC DNA]</scope>
    <source>
        <strain evidence="4">Y72</strain>
    </source>
</reference>
<name>A0A0S6UFE8_NEOTH</name>
<feature type="domain" description="STAS" evidence="3">
    <location>
        <begin position="4"/>
        <end position="111"/>
    </location>
</feature>
<dbReference type="InterPro" id="IPR036513">
    <property type="entry name" value="STAS_dom_sf"/>
</dbReference>
<dbReference type="PANTHER" id="PTHR33495">
    <property type="entry name" value="ANTI-SIGMA FACTOR ANTAGONIST TM_1081-RELATED-RELATED"/>
    <property type="match status" value="1"/>
</dbReference>
<gene>
    <name evidence="4" type="ORF">MTY_1417</name>
</gene>
<dbReference type="InterPro" id="IPR003658">
    <property type="entry name" value="Anti-sigma_ant"/>
</dbReference>
<evidence type="ECO:0000259" key="3">
    <source>
        <dbReference type="PROSITE" id="PS50801"/>
    </source>
</evidence>